<reference evidence="2 3" key="1">
    <citation type="journal article" date="2014" name="Science">
        <title>Plant genetics. Early allopolyploid evolution in the post-Neolithic Brassica napus oilseed genome.</title>
        <authorList>
            <person name="Chalhoub B."/>
            <person name="Denoeud F."/>
            <person name="Liu S."/>
            <person name="Parkin I.A."/>
            <person name="Tang H."/>
            <person name="Wang X."/>
            <person name="Chiquet J."/>
            <person name="Belcram H."/>
            <person name="Tong C."/>
            <person name="Samans B."/>
            <person name="Correa M."/>
            <person name="Da Silva C."/>
            <person name="Just J."/>
            <person name="Falentin C."/>
            <person name="Koh C.S."/>
            <person name="Le Clainche I."/>
            <person name="Bernard M."/>
            <person name="Bento P."/>
            <person name="Noel B."/>
            <person name="Labadie K."/>
            <person name="Alberti A."/>
            <person name="Charles M."/>
            <person name="Arnaud D."/>
            <person name="Guo H."/>
            <person name="Daviaud C."/>
            <person name="Alamery S."/>
            <person name="Jabbari K."/>
            <person name="Zhao M."/>
            <person name="Edger P.P."/>
            <person name="Chelaifa H."/>
            <person name="Tack D."/>
            <person name="Lassalle G."/>
            <person name="Mestiri I."/>
            <person name="Schnel N."/>
            <person name="Le Paslier M.C."/>
            <person name="Fan G."/>
            <person name="Renault V."/>
            <person name="Bayer P.E."/>
            <person name="Golicz A.A."/>
            <person name="Manoli S."/>
            <person name="Lee T.H."/>
            <person name="Thi V.H."/>
            <person name="Chalabi S."/>
            <person name="Hu Q."/>
            <person name="Fan C."/>
            <person name="Tollenaere R."/>
            <person name="Lu Y."/>
            <person name="Battail C."/>
            <person name="Shen J."/>
            <person name="Sidebottom C.H."/>
            <person name="Wang X."/>
            <person name="Canaguier A."/>
            <person name="Chauveau A."/>
            <person name="Berard A."/>
            <person name="Deniot G."/>
            <person name="Guan M."/>
            <person name="Liu Z."/>
            <person name="Sun F."/>
            <person name="Lim Y.P."/>
            <person name="Lyons E."/>
            <person name="Town C.D."/>
            <person name="Bancroft I."/>
            <person name="Wang X."/>
            <person name="Meng J."/>
            <person name="Ma J."/>
            <person name="Pires J.C."/>
            <person name="King G.J."/>
            <person name="Brunel D."/>
            <person name="Delourme R."/>
            <person name="Renard M."/>
            <person name="Aury J.M."/>
            <person name="Adams K.L."/>
            <person name="Batley J."/>
            <person name="Snowdon R.J."/>
            <person name="Tost J."/>
            <person name="Edwards D."/>
            <person name="Zhou Y."/>
            <person name="Hua W."/>
            <person name="Sharpe A.G."/>
            <person name="Paterson A.H."/>
            <person name="Guan C."/>
            <person name="Wincker P."/>
        </authorList>
    </citation>
    <scope>NUCLEOTIDE SEQUENCE [LARGE SCALE GENOMIC DNA]</scope>
    <source>
        <strain evidence="3">cv. Darmor-bzh</strain>
    </source>
</reference>
<evidence type="ECO:0000313" key="3">
    <source>
        <dbReference type="Proteomes" id="UP000028999"/>
    </source>
</evidence>
<sequence>MMMMIMIMMMMIISSLEPQYCSFYTVRTQILKLLITECRIFNLISSNISIELYGSSLDQTRMF</sequence>
<gene>
    <name evidence="2" type="primary">BnaC06g01020D</name>
    <name evidence="2" type="ORF">GSBRNA2T00061992001</name>
</gene>
<dbReference type="PaxDb" id="3708-A0A078FHD9"/>
<dbReference type="Proteomes" id="UP000028999">
    <property type="component" value="Unassembled WGS sequence"/>
</dbReference>
<evidence type="ECO:0000313" key="2">
    <source>
        <dbReference type="EMBL" id="CDY12576.1"/>
    </source>
</evidence>
<keyword evidence="1" id="KW-0732">Signal</keyword>
<dbReference type="EMBL" id="LK032024">
    <property type="protein sequence ID" value="CDY12576.1"/>
    <property type="molecule type" value="Genomic_DNA"/>
</dbReference>
<feature type="signal peptide" evidence="1">
    <location>
        <begin position="1"/>
        <end position="18"/>
    </location>
</feature>
<dbReference type="Gramene" id="CDY12576">
    <property type="protein sequence ID" value="CDY12576"/>
    <property type="gene ID" value="GSBRNA2T00061992001"/>
</dbReference>
<accession>A0A078FHD9</accession>
<evidence type="ECO:0000256" key="1">
    <source>
        <dbReference type="SAM" id="SignalP"/>
    </source>
</evidence>
<dbReference type="AlphaFoldDB" id="A0A078FHD9"/>
<keyword evidence="3" id="KW-1185">Reference proteome</keyword>
<proteinExistence type="predicted"/>
<feature type="chain" id="PRO_5001734611" evidence="1">
    <location>
        <begin position="19"/>
        <end position="63"/>
    </location>
</feature>
<organism evidence="2 3">
    <name type="scientific">Brassica napus</name>
    <name type="common">Rape</name>
    <dbReference type="NCBI Taxonomy" id="3708"/>
    <lineage>
        <taxon>Eukaryota</taxon>
        <taxon>Viridiplantae</taxon>
        <taxon>Streptophyta</taxon>
        <taxon>Embryophyta</taxon>
        <taxon>Tracheophyta</taxon>
        <taxon>Spermatophyta</taxon>
        <taxon>Magnoliopsida</taxon>
        <taxon>eudicotyledons</taxon>
        <taxon>Gunneridae</taxon>
        <taxon>Pentapetalae</taxon>
        <taxon>rosids</taxon>
        <taxon>malvids</taxon>
        <taxon>Brassicales</taxon>
        <taxon>Brassicaceae</taxon>
        <taxon>Brassiceae</taxon>
        <taxon>Brassica</taxon>
    </lineage>
</organism>
<protein>
    <submittedName>
        <fullName evidence="2">BnaC06g01020D protein</fullName>
    </submittedName>
</protein>
<name>A0A078FHD9_BRANA</name>